<dbReference type="InterPro" id="IPR046450">
    <property type="entry name" value="PA_dom_sf"/>
</dbReference>
<dbReference type="PANTHER" id="PTHR10404">
    <property type="entry name" value="N-ACETYLATED-ALPHA-LINKED ACIDIC DIPEPTIDASE"/>
    <property type="match status" value="1"/>
</dbReference>
<dbReference type="Pfam" id="PF04389">
    <property type="entry name" value="Peptidase_M28"/>
    <property type="match status" value="1"/>
</dbReference>
<feature type="domain" description="Transferrin receptor-like dimerisation" evidence="16">
    <location>
        <begin position="622"/>
        <end position="748"/>
    </location>
</feature>
<dbReference type="AlphaFoldDB" id="A0AAQ3T8N1"/>
<protein>
    <recommendedName>
        <fullName evidence="20">Glutamate carboxypeptidase 2</fullName>
    </recommendedName>
</protein>
<dbReference type="SUPFAM" id="SSF47672">
    <property type="entry name" value="Transferrin receptor-like dimerisation domain"/>
    <property type="match status" value="1"/>
</dbReference>
<evidence type="ECO:0000256" key="6">
    <source>
        <dbReference type="ARBA" id="ARBA00022692"/>
    </source>
</evidence>
<dbReference type="GO" id="GO:0004180">
    <property type="term" value="F:carboxypeptidase activity"/>
    <property type="evidence" value="ECO:0007669"/>
    <property type="project" value="UniProtKB-KW"/>
</dbReference>
<evidence type="ECO:0000256" key="3">
    <source>
        <dbReference type="ARBA" id="ARBA00005634"/>
    </source>
</evidence>
<keyword evidence="7" id="KW-0479">Metal-binding</keyword>
<evidence type="ECO:0000256" key="7">
    <source>
        <dbReference type="ARBA" id="ARBA00022723"/>
    </source>
</evidence>
<dbReference type="Gene3D" id="3.40.630.10">
    <property type="entry name" value="Zn peptidases"/>
    <property type="match status" value="1"/>
</dbReference>
<organism evidence="18 19">
    <name type="scientific">Paspalum notatum var. saurae</name>
    <dbReference type="NCBI Taxonomy" id="547442"/>
    <lineage>
        <taxon>Eukaryota</taxon>
        <taxon>Viridiplantae</taxon>
        <taxon>Streptophyta</taxon>
        <taxon>Embryophyta</taxon>
        <taxon>Tracheophyta</taxon>
        <taxon>Spermatophyta</taxon>
        <taxon>Magnoliopsida</taxon>
        <taxon>Liliopsida</taxon>
        <taxon>Poales</taxon>
        <taxon>Poaceae</taxon>
        <taxon>PACMAD clade</taxon>
        <taxon>Panicoideae</taxon>
        <taxon>Andropogonodae</taxon>
        <taxon>Paspaleae</taxon>
        <taxon>Paspalinae</taxon>
        <taxon>Paspalum</taxon>
    </lineage>
</organism>
<dbReference type="CDD" id="cd08022">
    <property type="entry name" value="M28_PSMA_like"/>
    <property type="match status" value="1"/>
</dbReference>
<dbReference type="InterPro" id="IPR007365">
    <property type="entry name" value="TFR-like_dimer_dom"/>
</dbReference>
<dbReference type="GO" id="GO:0016020">
    <property type="term" value="C:membrane"/>
    <property type="evidence" value="ECO:0007669"/>
    <property type="project" value="UniProtKB-SubCell"/>
</dbReference>
<evidence type="ECO:0000256" key="4">
    <source>
        <dbReference type="ARBA" id="ARBA00022645"/>
    </source>
</evidence>
<dbReference type="FunFam" id="1.20.930.40:FF:000001">
    <property type="entry name" value="N-acetylated-alpha-linked acidic dipeptidase 2"/>
    <property type="match status" value="1"/>
</dbReference>
<dbReference type="Pfam" id="PF02225">
    <property type="entry name" value="PA"/>
    <property type="match status" value="1"/>
</dbReference>
<evidence type="ECO:0000256" key="2">
    <source>
        <dbReference type="ARBA" id="ARBA00004606"/>
    </source>
</evidence>
<evidence type="ECO:0000256" key="1">
    <source>
        <dbReference type="ARBA" id="ARBA00001947"/>
    </source>
</evidence>
<keyword evidence="8" id="KW-0378">Hydrolase</keyword>
<dbReference type="Gene3D" id="3.50.30.30">
    <property type="match status" value="1"/>
</dbReference>
<keyword evidence="11" id="KW-1133">Transmembrane helix</keyword>
<evidence type="ECO:0000259" key="15">
    <source>
        <dbReference type="Pfam" id="PF02225"/>
    </source>
</evidence>
<comment type="subcellular location">
    <subcellularLocation>
        <location evidence="2">Membrane</location>
        <topology evidence="2">Single-pass type II membrane protein</topology>
    </subcellularLocation>
</comment>
<evidence type="ECO:0000256" key="14">
    <source>
        <dbReference type="ARBA" id="ARBA00023180"/>
    </source>
</evidence>
<accession>A0AAQ3T8N1</accession>
<dbReference type="GO" id="GO:0006508">
    <property type="term" value="P:proteolysis"/>
    <property type="evidence" value="ECO:0007669"/>
    <property type="project" value="UniProtKB-KW"/>
</dbReference>
<dbReference type="InterPro" id="IPR039373">
    <property type="entry name" value="Peptidase_M28B"/>
</dbReference>
<dbReference type="Pfam" id="PF04253">
    <property type="entry name" value="TFR_dimer"/>
    <property type="match status" value="1"/>
</dbReference>
<evidence type="ECO:0000259" key="17">
    <source>
        <dbReference type="Pfam" id="PF04389"/>
    </source>
</evidence>
<gene>
    <name evidence="18" type="ORF">U9M48_017764</name>
</gene>
<evidence type="ECO:0000256" key="13">
    <source>
        <dbReference type="ARBA" id="ARBA00023136"/>
    </source>
</evidence>
<evidence type="ECO:0000256" key="11">
    <source>
        <dbReference type="ARBA" id="ARBA00022989"/>
    </source>
</evidence>
<keyword evidence="10" id="KW-0735">Signal-anchor</keyword>
<evidence type="ECO:0000256" key="12">
    <source>
        <dbReference type="ARBA" id="ARBA00023049"/>
    </source>
</evidence>
<dbReference type="InterPro" id="IPR007484">
    <property type="entry name" value="Peptidase_M28"/>
</dbReference>
<dbReference type="FunFam" id="3.50.30.30:FF:000008">
    <property type="entry name" value="Glutamate carboxypeptidase 2"/>
    <property type="match status" value="1"/>
</dbReference>
<keyword evidence="19" id="KW-1185">Reference proteome</keyword>
<evidence type="ECO:0000256" key="9">
    <source>
        <dbReference type="ARBA" id="ARBA00022833"/>
    </source>
</evidence>
<proteinExistence type="inferred from homology"/>
<keyword evidence="12" id="KW-0482">Metalloprotease</keyword>
<keyword evidence="4" id="KW-0121">Carboxypeptidase</keyword>
<keyword evidence="13" id="KW-0472">Membrane</keyword>
<evidence type="ECO:0000256" key="10">
    <source>
        <dbReference type="ARBA" id="ARBA00022968"/>
    </source>
</evidence>
<evidence type="ECO:0000256" key="8">
    <source>
        <dbReference type="ARBA" id="ARBA00022801"/>
    </source>
</evidence>
<dbReference type="EMBL" id="CP144748">
    <property type="protein sequence ID" value="WVZ68883.1"/>
    <property type="molecule type" value="Genomic_DNA"/>
</dbReference>
<sequence>MPTPQDGVDGSAARIPLLPPAPPRRAAVRLHPLPLLVAAAFAASYHLFFLTPAPSYYQSLYLSLGSNDTAAAHLHALTIRPHLAGTGANALAAAHVVSALSSHSFPTRLTGYSVLLSYPARRSLSLSAPDRDTVHFALKQETYAGDPYEAVSAEVVPTFLAYAASGSVAAEAVYANYGRAEDFAYLAARGVNVTGKVAVARYGKVFRGDIVRNAREAGASAAVLYTDAKDYAVGKAFPDGPWMPPTGVQVGSTFKGVGDPMTPMWASSEGCERLSIEEAMASDDMPGIPALPVSGKDGAAIIQLIGGDVAPEDWQGGDGAPVYRLGPGPAVLNLTYIGNETMANIQNVISVIEGKEEPERYVILGNHRDAWTFGGVDPNSGTAALLELAQRLSELQKKGWRPRRTIILCNWDAEEYGLVSLLTLITYDHKATHMSHTGSTEWVEENRAMLTSRTVAYLNVDSAVYGRGFYASATPQLDELLKEASKQVQNPDNETQSLYDLWMASDSSPLVGRLGGGGSDYSAFVQHIGIPSVDLSIGSDYAVYHSLYDDFIWMEKFGDPLFQRHVAAASMWGLVALRLSDEEILPFNYSNYAAELERIVTVAPGYQDGALRINERVLGMPVSLSPLHKSIKEFRRAVLEVDSELKALQTWKIWAPWRNSPLKVRDINDRLMMTERAFTEREGLSGRPWYKHLIYGPSLHNDYGAEVYPGVDDAIQTAMRTNTSKSWQSVQHEIHRVSRVINQAALVLSGGLT</sequence>
<dbReference type="Proteomes" id="UP001341281">
    <property type="component" value="Chromosome 04"/>
</dbReference>
<keyword evidence="14" id="KW-0325">Glycoprotein</keyword>
<evidence type="ECO:0008006" key="20">
    <source>
        <dbReference type="Google" id="ProtNLM"/>
    </source>
</evidence>
<evidence type="ECO:0000256" key="5">
    <source>
        <dbReference type="ARBA" id="ARBA00022670"/>
    </source>
</evidence>
<comment type="similarity">
    <text evidence="3">Belongs to the peptidase M28 family. M28B subfamily.</text>
</comment>
<comment type="cofactor">
    <cofactor evidence="1">
        <name>Zn(2+)</name>
        <dbReference type="ChEBI" id="CHEBI:29105"/>
    </cofactor>
</comment>
<dbReference type="SUPFAM" id="SSF53187">
    <property type="entry name" value="Zn-dependent exopeptidases"/>
    <property type="match status" value="1"/>
</dbReference>
<evidence type="ECO:0000313" key="19">
    <source>
        <dbReference type="Proteomes" id="UP001341281"/>
    </source>
</evidence>
<dbReference type="PANTHER" id="PTHR10404:SF46">
    <property type="entry name" value="VACUOLAR PROTEIN SORTING-ASSOCIATED PROTEIN 70"/>
    <property type="match status" value="1"/>
</dbReference>
<dbReference type="InterPro" id="IPR003137">
    <property type="entry name" value="PA_domain"/>
</dbReference>
<name>A0AAQ3T8N1_PASNO</name>
<dbReference type="Gene3D" id="1.20.930.40">
    <property type="entry name" value="Transferrin receptor-like, dimerisation domain"/>
    <property type="match status" value="1"/>
</dbReference>
<dbReference type="FunFam" id="3.40.630.10:FF:000009">
    <property type="entry name" value="N-acetylated-alpha-linked acidic dipeptidase 2"/>
    <property type="match status" value="1"/>
</dbReference>
<evidence type="ECO:0000259" key="16">
    <source>
        <dbReference type="Pfam" id="PF04253"/>
    </source>
</evidence>
<reference evidence="18 19" key="1">
    <citation type="submission" date="2024-02" db="EMBL/GenBank/DDBJ databases">
        <title>High-quality chromosome-scale genome assembly of Pensacola bahiagrass (Paspalum notatum Flugge var. saurae).</title>
        <authorList>
            <person name="Vega J.M."/>
            <person name="Podio M."/>
            <person name="Orjuela J."/>
            <person name="Siena L.A."/>
            <person name="Pessino S.C."/>
            <person name="Combes M.C."/>
            <person name="Mariac C."/>
            <person name="Albertini E."/>
            <person name="Pupilli F."/>
            <person name="Ortiz J.P.A."/>
            <person name="Leblanc O."/>
        </authorList>
    </citation>
    <scope>NUCLEOTIDE SEQUENCE [LARGE SCALE GENOMIC DNA]</scope>
    <source>
        <strain evidence="18">R1</strain>
        <tissue evidence="18">Leaf</tissue>
    </source>
</reference>
<evidence type="ECO:0000313" key="18">
    <source>
        <dbReference type="EMBL" id="WVZ68883.1"/>
    </source>
</evidence>
<feature type="domain" description="PA" evidence="15">
    <location>
        <begin position="168"/>
        <end position="249"/>
    </location>
</feature>
<feature type="domain" description="Peptidase M28" evidence="17">
    <location>
        <begin position="347"/>
        <end position="551"/>
    </location>
</feature>
<dbReference type="GO" id="GO:0046872">
    <property type="term" value="F:metal ion binding"/>
    <property type="evidence" value="ECO:0007669"/>
    <property type="project" value="UniProtKB-KW"/>
</dbReference>
<dbReference type="CDD" id="cd02121">
    <property type="entry name" value="PA_GCPII_like"/>
    <property type="match status" value="1"/>
</dbReference>
<keyword evidence="6" id="KW-0812">Transmembrane</keyword>
<keyword evidence="5" id="KW-0645">Protease</keyword>
<dbReference type="GO" id="GO:0008237">
    <property type="term" value="F:metallopeptidase activity"/>
    <property type="evidence" value="ECO:0007669"/>
    <property type="project" value="UniProtKB-KW"/>
</dbReference>
<dbReference type="SUPFAM" id="SSF52025">
    <property type="entry name" value="PA domain"/>
    <property type="match status" value="1"/>
</dbReference>
<dbReference type="InterPro" id="IPR036757">
    <property type="entry name" value="TFR-like_dimer_dom_sf"/>
</dbReference>
<keyword evidence="9" id="KW-0862">Zinc</keyword>